<dbReference type="AlphaFoldDB" id="A2DAN3"/>
<dbReference type="VEuPathDB" id="TrichDB:TVAG_035590"/>
<dbReference type="RefSeq" id="XP_001583522.1">
    <property type="nucleotide sequence ID" value="XM_001583472.1"/>
</dbReference>
<dbReference type="VEuPathDB" id="TrichDB:TVAGG3_0811850"/>
<gene>
    <name evidence="1" type="ORF">TVAG_035590</name>
</gene>
<organism evidence="1 2">
    <name type="scientific">Trichomonas vaginalis (strain ATCC PRA-98 / G3)</name>
    <dbReference type="NCBI Taxonomy" id="412133"/>
    <lineage>
        <taxon>Eukaryota</taxon>
        <taxon>Metamonada</taxon>
        <taxon>Parabasalia</taxon>
        <taxon>Trichomonadida</taxon>
        <taxon>Trichomonadidae</taxon>
        <taxon>Trichomonas</taxon>
    </lineage>
</organism>
<evidence type="ECO:0000313" key="1">
    <source>
        <dbReference type="EMBL" id="EAY22536.1"/>
    </source>
</evidence>
<dbReference type="OrthoDB" id="10509004at2759"/>
<dbReference type="InParanoid" id="A2DAN3"/>
<reference evidence="1" key="2">
    <citation type="journal article" date="2007" name="Science">
        <title>Draft genome sequence of the sexually transmitted pathogen Trichomonas vaginalis.</title>
        <authorList>
            <person name="Carlton J.M."/>
            <person name="Hirt R.P."/>
            <person name="Silva J.C."/>
            <person name="Delcher A.L."/>
            <person name="Schatz M."/>
            <person name="Zhao Q."/>
            <person name="Wortman J.R."/>
            <person name="Bidwell S.L."/>
            <person name="Alsmark U.C.M."/>
            <person name="Besteiro S."/>
            <person name="Sicheritz-Ponten T."/>
            <person name="Noel C.J."/>
            <person name="Dacks J.B."/>
            <person name="Foster P.G."/>
            <person name="Simillion C."/>
            <person name="Van de Peer Y."/>
            <person name="Miranda-Saavedra D."/>
            <person name="Barton G.J."/>
            <person name="Westrop G.D."/>
            <person name="Mueller S."/>
            <person name="Dessi D."/>
            <person name="Fiori P.L."/>
            <person name="Ren Q."/>
            <person name="Paulsen I."/>
            <person name="Zhang H."/>
            <person name="Bastida-Corcuera F.D."/>
            <person name="Simoes-Barbosa A."/>
            <person name="Brown M.T."/>
            <person name="Hayes R.D."/>
            <person name="Mukherjee M."/>
            <person name="Okumura C.Y."/>
            <person name="Schneider R."/>
            <person name="Smith A.J."/>
            <person name="Vanacova S."/>
            <person name="Villalvazo M."/>
            <person name="Haas B.J."/>
            <person name="Pertea M."/>
            <person name="Feldblyum T.V."/>
            <person name="Utterback T.R."/>
            <person name="Shu C.L."/>
            <person name="Osoegawa K."/>
            <person name="de Jong P.J."/>
            <person name="Hrdy I."/>
            <person name="Horvathova L."/>
            <person name="Zubacova Z."/>
            <person name="Dolezal P."/>
            <person name="Malik S.B."/>
            <person name="Logsdon J.M. Jr."/>
            <person name="Henze K."/>
            <person name="Gupta A."/>
            <person name="Wang C.C."/>
            <person name="Dunne R.L."/>
            <person name="Upcroft J.A."/>
            <person name="Upcroft P."/>
            <person name="White O."/>
            <person name="Salzberg S.L."/>
            <person name="Tang P."/>
            <person name="Chiu C.-H."/>
            <person name="Lee Y.-S."/>
            <person name="Embley T.M."/>
            <person name="Coombs G.H."/>
            <person name="Mottram J.C."/>
            <person name="Tachezy J."/>
            <person name="Fraser-Liggett C.M."/>
            <person name="Johnson P.J."/>
        </authorList>
    </citation>
    <scope>NUCLEOTIDE SEQUENCE [LARGE SCALE GENOMIC DNA]</scope>
    <source>
        <strain evidence="1">G3</strain>
    </source>
</reference>
<protein>
    <submittedName>
        <fullName evidence="1">Uncharacterized protein</fullName>
    </submittedName>
</protein>
<accession>A2DAN3</accession>
<keyword evidence="2" id="KW-1185">Reference proteome</keyword>
<proteinExistence type="predicted"/>
<sequence length="244" mass="28214">MNTSKPHRVSISKQMMEQPLQDRKLSDLLPGDFIRQIGFDPESIIFKPDKDGKIKRRATDTVVSQITHPQTYYRRLTQFEIPDKHVETQLEIANKSNNIECFLIELNDCTIDAFSTKKISDNTTDYVFVRDGVYTRLGKIVRRIRYEDCDKEALEIVDQDDGTIIDYFSSFTQLVKSIIPNFACQCNCNLVVKDVEMVSYQFRMLIRIKCEDISDPHIADLLEKLISVLLCPIELFTEEGESSI</sequence>
<name>A2DAN3_TRIV3</name>
<reference evidence="1" key="1">
    <citation type="submission" date="2006-10" db="EMBL/GenBank/DDBJ databases">
        <authorList>
            <person name="Amadeo P."/>
            <person name="Zhao Q."/>
            <person name="Wortman J."/>
            <person name="Fraser-Liggett C."/>
            <person name="Carlton J."/>
        </authorList>
    </citation>
    <scope>NUCLEOTIDE SEQUENCE</scope>
    <source>
        <strain evidence="1">G3</strain>
    </source>
</reference>
<dbReference type="KEGG" id="tva:5468091"/>
<dbReference type="EMBL" id="DS113183">
    <property type="protein sequence ID" value="EAY22536.1"/>
    <property type="molecule type" value="Genomic_DNA"/>
</dbReference>
<evidence type="ECO:0000313" key="2">
    <source>
        <dbReference type="Proteomes" id="UP000001542"/>
    </source>
</evidence>
<dbReference type="Proteomes" id="UP000001542">
    <property type="component" value="Unassembled WGS sequence"/>
</dbReference>